<evidence type="ECO:0000313" key="1">
    <source>
        <dbReference type="EMBL" id="KAL3535305.1"/>
    </source>
</evidence>
<evidence type="ECO:0000313" key="2">
    <source>
        <dbReference type="Proteomes" id="UP001630127"/>
    </source>
</evidence>
<dbReference type="Proteomes" id="UP001630127">
    <property type="component" value="Unassembled WGS sequence"/>
</dbReference>
<dbReference type="PANTHER" id="PTHR31973:SF191">
    <property type="entry name" value="OS05G0489400 PROTEIN"/>
    <property type="match status" value="1"/>
</dbReference>
<gene>
    <name evidence="1" type="ORF">ACH5RR_003766</name>
</gene>
<proteinExistence type="predicted"/>
<reference evidence="1 2" key="1">
    <citation type="submission" date="2024-11" db="EMBL/GenBank/DDBJ databases">
        <title>A near-complete genome assembly of Cinchona calisaya.</title>
        <authorList>
            <person name="Lian D.C."/>
            <person name="Zhao X.W."/>
            <person name="Wei L."/>
        </authorList>
    </citation>
    <scope>NUCLEOTIDE SEQUENCE [LARGE SCALE GENOMIC DNA]</scope>
    <source>
        <tissue evidence="1">Nenye</tissue>
    </source>
</reference>
<dbReference type="PANTHER" id="PTHR31973">
    <property type="entry name" value="POLYPROTEIN, PUTATIVE-RELATED"/>
    <property type="match status" value="1"/>
</dbReference>
<name>A0ABD3AVT1_9GENT</name>
<sequence>MKFYYWGTFKKDPIPQYVGGEVVVYDEIEMAGIILFEMDKLCDNAGIYGNSEWLGVENQRDPKKRKLEDNSKKVALRIPVSNENDSDSYDNNSEPDATSNYDSDFESIHGYCDAKTRQQKCKRLYVCFVGVKQGFLAGCRPLIRLVDLKIKRDYEWTLMSEKQESIIQAIDSVFPNAKHRFCVKNLHANWLLAGFKGKALRDALWAAAKASTLTQFSTRMEEIAAIDLDAAKWFDDKPPSQ</sequence>
<keyword evidence="2" id="KW-1185">Reference proteome</keyword>
<dbReference type="AlphaFoldDB" id="A0ABD3AVT1"/>
<comment type="caution">
    <text evidence="1">The sequence shown here is derived from an EMBL/GenBank/DDBJ whole genome shotgun (WGS) entry which is preliminary data.</text>
</comment>
<dbReference type="EMBL" id="JBJUIK010000002">
    <property type="protein sequence ID" value="KAL3535305.1"/>
    <property type="molecule type" value="Genomic_DNA"/>
</dbReference>
<organism evidence="1 2">
    <name type="scientific">Cinchona calisaya</name>
    <dbReference type="NCBI Taxonomy" id="153742"/>
    <lineage>
        <taxon>Eukaryota</taxon>
        <taxon>Viridiplantae</taxon>
        <taxon>Streptophyta</taxon>
        <taxon>Embryophyta</taxon>
        <taxon>Tracheophyta</taxon>
        <taxon>Spermatophyta</taxon>
        <taxon>Magnoliopsida</taxon>
        <taxon>eudicotyledons</taxon>
        <taxon>Gunneridae</taxon>
        <taxon>Pentapetalae</taxon>
        <taxon>asterids</taxon>
        <taxon>lamiids</taxon>
        <taxon>Gentianales</taxon>
        <taxon>Rubiaceae</taxon>
        <taxon>Cinchonoideae</taxon>
        <taxon>Cinchoneae</taxon>
        <taxon>Cinchona</taxon>
    </lineage>
</organism>
<protein>
    <submittedName>
        <fullName evidence="1">Uncharacterized protein</fullName>
    </submittedName>
</protein>
<accession>A0ABD3AVT1</accession>